<protein>
    <recommendedName>
        <fullName evidence="13">Polygalacturonase</fullName>
    </recommendedName>
</protein>
<keyword evidence="5 9" id="KW-0378">Hydrolase</keyword>
<keyword evidence="4" id="KW-0964">Secreted</keyword>
<feature type="chain" id="PRO_5043047339" description="Polygalacturonase" evidence="10">
    <location>
        <begin position="29"/>
        <end position="415"/>
    </location>
</feature>
<reference evidence="11 12" key="1">
    <citation type="journal article" date="2023" name="Hortic Res">
        <title>Pangenome of water caltrop reveals structural variations and asymmetric subgenome divergence after allopolyploidization.</title>
        <authorList>
            <person name="Zhang X."/>
            <person name="Chen Y."/>
            <person name="Wang L."/>
            <person name="Yuan Y."/>
            <person name="Fang M."/>
            <person name="Shi L."/>
            <person name="Lu R."/>
            <person name="Comes H.P."/>
            <person name="Ma Y."/>
            <person name="Chen Y."/>
            <person name="Huang G."/>
            <person name="Zhou Y."/>
            <person name="Zheng Z."/>
            <person name="Qiu Y."/>
        </authorList>
    </citation>
    <scope>NUCLEOTIDE SEQUENCE [LARGE SCALE GENOMIC DNA]</scope>
    <source>
        <strain evidence="11">F231</strain>
    </source>
</reference>
<dbReference type="GO" id="GO:0071555">
    <property type="term" value="P:cell wall organization"/>
    <property type="evidence" value="ECO:0007669"/>
    <property type="project" value="UniProtKB-KW"/>
</dbReference>
<dbReference type="SMART" id="SM00710">
    <property type="entry name" value="PbH1"/>
    <property type="match status" value="5"/>
</dbReference>
<dbReference type="AlphaFoldDB" id="A0AAN7RGY0"/>
<evidence type="ECO:0000256" key="1">
    <source>
        <dbReference type="ARBA" id="ARBA00004191"/>
    </source>
</evidence>
<comment type="subcellular location">
    <subcellularLocation>
        <location evidence="1">Secreted</location>
        <location evidence="1">Cell wall</location>
    </subcellularLocation>
</comment>
<evidence type="ECO:0000256" key="8">
    <source>
        <dbReference type="PROSITE-ProRule" id="PRU10052"/>
    </source>
</evidence>
<evidence type="ECO:0000256" key="9">
    <source>
        <dbReference type="RuleBase" id="RU361169"/>
    </source>
</evidence>
<dbReference type="InterPro" id="IPR006626">
    <property type="entry name" value="PbH1"/>
</dbReference>
<feature type="signal peptide" evidence="10">
    <location>
        <begin position="1"/>
        <end position="28"/>
    </location>
</feature>
<comment type="similarity">
    <text evidence="2 9">Belongs to the glycosyl hydrolase 28 family.</text>
</comment>
<evidence type="ECO:0000313" key="11">
    <source>
        <dbReference type="EMBL" id="KAK4802550.1"/>
    </source>
</evidence>
<dbReference type="PANTHER" id="PTHR31375">
    <property type="match status" value="1"/>
</dbReference>
<evidence type="ECO:0000256" key="6">
    <source>
        <dbReference type="ARBA" id="ARBA00023295"/>
    </source>
</evidence>
<keyword evidence="3" id="KW-0134">Cell wall</keyword>
<dbReference type="SUPFAM" id="SSF51126">
    <property type="entry name" value="Pectin lyase-like"/>
    <property type="match status" value="1"/>
</dbReference>
<evidence type="ECO:0000256" key="7">
    <source>
        <dbReference type="ARBA" id="ARBA00023316"/>
    </source>
</evidence>
<proteinExistence type="inferred from homology"/>
<name>A0AAN7RGY0_TRANT</name>
<evidence type="ECO:0000256" key="3">
    <source>
        <dbReference type="ARBA" id="ARBA00022512"/>
    </source>
</evidence>
<accession>A0AAN7RGY0</accession>
<dbReference type="GO" id="GO:0004650">
    <property type="term" value="F:polygalacturonase activity"/>
    <property type="evidence" value="ECO:0007669"/>
    <property type="project" value="InterPro"/>
</dbReference>
<dbReference type="Gene3D" id="2.160.20.10">
    <property type="entry name" value="Single-stranded right-handed beta-helix, Pectin lyase-like"/>
    <property type="match status" value="1"/>
</dbReference>
<dbReference type="InterPro" id="IPR012334">
    <property type="entry name" value="Pectin_lyas_fold"/>
</dbReference>
<dbReference type="InterPro" id="IPR011050">
    <property type="entry name" value="Pectin_lyase_fold/virulence"/>
</dbReference>
<evidence type="ECO:0000256" key="5">
    <source>
        <dbReference type="ARBA" id="ARBA00022801"/>
    </source>
</evidence>
<dbReference type="Proteomes" id="UP001346149">
    <property type="component" value="Unassembled WGS sequence"/>
</dbReference>
<dbReference type="GO" id="GO:0005975">
    <property type="term" value="P:carbohydrate metabolic process"/>
    <property type="evidence" value="ECO:0007669"/>
    <property type="project" value="InterPro"/>
</dbReference>
<sequence>MAAFNSSSALFFFFIFFFFLVHRYLVSAATAAKYDVVALGAVPGGKAGISEALLRAWESACGSPGPSTIYVPSGRFLVEKPVEFAGPCQGGPIGIRIDGSLVAPSNYTAIGSSYSWLSFQRVSGVSISGGILDGQGSGLWKCKNSSAATNCPSGAMSLLFSNSKNIIISRLTSLNSQMFHIVMDGCQDVRVHGVKVFADGMSPNTDGIHVQDSTGVTITSSRVATGDDCVSITQGSSDVWVEDVMCGPGHGISIGSLGKRLEEEGVENVTVTSVTLTETTNGVRIKAWGRPSSGFARNIRFQNVVMNNVENPIIIDQNYCPDNINCPGQVCIPQLYWRHNRATTFSVQLKSTPNLFSVAQITPQSFTGFWSEDQQRNLSKHPRDISHPGWDEVRLQHHESMHRNTARERGAHVQG</sequence>
<dbReference type="InterPro" id="IPR000743">
    <property type="entry name" value="Glyco_hydro_28"/>
</dbReference>
<dbReference type="EMBL" id="JAXQNO010000002">
    <property type="protein sequence ID" value="KAK4802550.1"/>
    <property type="molecule type" value="Genomic_DNA"/>
</dbReference>
<gene>
    <name evidence="11" type="ORF">SAY86_000753</name>
</gene>
<evidence type="ECO:0000256" key="2">
    <source>
        <dbReference type="ARBA" id="ARBA00008834"/>
    </source>
</evidence>
<evidence type="ECO:0008006" key="13">
    <source>
        <dbReference type="Google" id="ProtNLM"/>
    </source>
</evidence>
<evidence type="ECO:0000256" key="4">
    <source>
        <dbReference type="ARBA" id="ARBA00022525"/>
    </source>
</evidence>
<dbReference type="Pfam" id="PF00295">
    <property type="entry name" value="Glyco_hydro_28"/>
    <property type="match status" value="1"/>
</dbReference>
<evidence type="ECO:0000256" key="10">
    <source>
        <dbReference type="SAM" id="SignalP"/>
    </source>
</evidence>
<organism evidence="11 12">
    <name type="scientific">Trapa natans</name>
    <name type="common">Water chestnut</name>
    <dbReference type="NCBI Taxonomy" id="22666"/>
    <lineage>
        <taxon>Eukaryota</taxon>
        <taxon>Viridiplantae</taxon>
        <taxon>Streptophyta</taxon>
        <taxon>Embryophyta</taxon>
        <taxon>Tracheophyta</taxon>
        <taxon>Spermatophyta</taxon>
        <taxon>Magnoliopsida</taxon>
        <taxon>eudicotyledons</taxon>
        <taxon>Gunneridae</taxon>
        <taxon>Pentapetalae</taxon>
        <taxon>rosids</taxon>
        <taxon>malvids</taxon>
        <taxon>Myrtales</taxon>
        <taxon>Lythraceae</taxon>
        <taxon>Trapa</taxon>
    </lineage>
</organism>
<keyword evidence="6 9" id="KW-0326">Glycosidase</keyword>
<keyword evidence="10" id="KW-0732">Signal</keyword>
<comment type="caution">
    <text evidence="11">The sequence shown here is derived from an EMBL/GenBank/DDBJ whole genome shotgun (WGS) entry which is preliminary data.</text>
</comment>
<evidence type="ECO:0000313" key="12">
    <source>
        <dbReference type="Proteomes" id="UP001346149"/>
    </source>
</evidence>
<dbReference type="PROSITE" id="PS00502">
    <property type="entry name" value="POLYGALACTURONASE"/>
    <property type="match status" value="1"/>
</dbReference>
<keyword evidence="12" id="KW-1185">Reference proteome</keyword>
<feature type="active site" evidence="8">
    <location>
        <position position="250"/>
    </location>
</feature>
<keyword evidence="7" id="KW-0961">Cell wall biogenesis/degradation</keyword>